<dbReference type="RefSeq" id="WP_010007576.1">
    <property type="nucleotide sequence ID" value="NZ_JAGYGP010000001.1"/>
</dbReference>
<dbReference type="Pfam" id="PF09371">
    <property type="entry name" value="Tex_N"/>
    <property type="match status" value="1"/>
</dbReference>
<dbReference type="Pfam" id="PF22706">
    <property type="entry name" value="Tex_central_region"/>
    <property type="match status" value="1"/>
</dbReference>
<dbReference type="SUPFAM" id="SSF53098">
    <property type="entry name" value="Ribonuclease H-like"/>
    <property type="match status" value="1"/>
</dbReference>
<dbReference type="Gene3D" id="1.10.150.310">
    <property type="entry name" value="Tex RuvX-like domain-like"/>
    <property type="match status" value="1"/>
</dbReference>
<dbReference type="GO" id="GO:0003735">
    <property type="term" value="F:structural constituent of ribosome"/>
    <property type="evidence" value="ECO:0007669"/>
    <property type="project" value="TreeGrafter"/>
</dbReference>
<dbReference type="AlphaFoldDB" id="A0A4R5N9M8"/>
<dbReference type="STRING" id="907931.GCA_000165675_00788"/>
<dbReference type="Gene3D" id="2.40.50.140">
    <property type="entry name" value="Nucleic acid-binding proteins"/>
    <property type="match status" value="1"/>
</dbReference>
<dbReference type="InterPro" id="IPR006641">
    <property type="entry name" value="YqgF/RNaseH-like_dom"/>
</dbReference>
<dbReference type="SUPFAM" id="SSF158832">
    <property type="entry name" value="Tex N-terminal region-like"/>
    <property type="match status" value="1"/>
</dbReference>
<dbReference type="FunFam" id="1.10.10.650:FF:000001">
    <property type="entry name" value="S1 RNA-binding domain 1"/>
    <property type="match status" value="1"/>
</dbReference>
<dbReference type="InterPro" id="IPR055179">
    <property type="entry name" value="Tex-like_central_region"/>
</dbReference>
<dbReference type="InterPro" id="IPR050437">
    <property type="entry name" value="Ribos_protein_bS1-like"/>
</dbReference>
<reference evidence="2 3" key="1">
    <citation type="journal article" date="2019" name="Appl. Microbiol. Biotechnol.">
        <title>Uncovering carbohydrate metabolism through a genotype-phenotype association study of 56 lactic acid bacteria genomes.</title>
        <authorList>
            <person name="Buron-Moles G."/>
            <person name="Chailyan A."/>
            <person name="Dolejs I."/>
            <person name="Forster J."/>
            <person name="Miks M.H."/>
        </authorList>
    </citation>
    <scope>NUCLEOTIDE SEQUENCE [LARGE SCALE GENOMIC DNA]</scope>
    <source>
        <strain evidence="2 3">ATCC 700006</strain>
    </source>
</reference>
<gene>
    <name evidence="2" type="ORF">C5L23_000530</name>
</gene>
<dbReference type="InterPro" id="IPR037027">
    <property type="entry name" value="YqgF/RNaseH-like_dom_sf"/>
</dbReference>
<dbReference type="PANTHER" id="PTHR10724">
    <property type="entry name" value="30S RIBOSOMAL PROTEIN S1"/>
    <property type="match status" value="1"/>
</dbReference>
<dbReference type="GO" id="GO:0003729">
    <property type="term" value="F:mRNA binding"/>
    <property type="evidence" value="ECO:0007669"/>
    <property type="project" value="UniProtKB-ARBA"/>
</dbReference>
<dbReference type="InterPro" id="IPR023323">
    <property type="entry name" value="Tex-like_dom_sf"/>
</dbReference>
<evidence type="ECO:0000259" key="1">
    <source>
        <dbReference type="PROSITE" id="PS50126"/>
    </source>
</evidence>
<dbReference type="Pfam" id="PF00575">
    <property type="entry name" value="S1"/>
    <property type="match status" value="1"/>
</dbReference>
<dbReference type="InterPro" id="IPR044146">
    <property type="entry name" value="S1_Tex"/>
</dbReference>
<dbReference type="InterPro" id="IPR012340">
    <property type="entry name" value="NA-bd_OB-fold"/>
</dbReference>
<dbReference type="Pfam" id="PF12836">
    <property type="entry name" value="HHH_3"/>
    <property type="match status" value="1"/>
</dbReference>
<dbReference type="InterPro" id="IPR018974">
    <property type="entry name" value="Tex-like_N"/>
</dbReference>
<dbReference type="FunFam" id="2.40.50.140:FF:000051">
    <property type="entry name" value="RNA-binding transcriptional accessory protein"/>
    <property type="match status" value="1"/>
</dbReference>
<dbReference type="Pfam" id="PF16921">
    <property type="entry name" value="Tex_YqgF"/>
    <property type="match status" value="1"/>
</dbReference>
<dbReference type="SMART" id="SM00732">
    <property type="entry name" value="YqgFc"/>
    <property type="match status" value="1"/>
</dbReference>
<sequence length="727" mass="81422">MTPHLVETTQDKIVEVVSQHMTSLAKKQIASTLTLLEEGSTVPFIARYRKEMTGNLDEVQIRDIQQVAKKVSELSQRQNAVLKLIADQGQLTKQLNSAILNATSLQDIEDIYLPYKQKRRTKAMIARENGLQPLVDWLLTHLSATRSQINAQVNDYISEALPTSESIYDGVHEILSEQIGQQALFRQWLRARLVRDGVVSTTLKRGAAEKDEQQIYQQYYDFSETVPHLKQNGYRILAIDRGEKTGILSVKVTFSDERAFFFMKTQLIKSVTGYAADLVIAAIEDAYKRFILPAVTREIRQELTQLAQEEAIKVFGDNLYHLLMQRPLKNKIVMGFDPGYRTGSKLAIIDENGKFLCSQVIYPHKPANKQQRQEAVTLFQQLITQYGVQLVAIGNGTASRESEEFVAMHKPDHVQYAIVNEAGASVYSASKEAREEFPNLHVEERSAISIGRRIQDPLAELIKIDSKSVGVGQYQHDLNVKALDEQVDVVIETAVNQIGVNLNTASPQLLTHIAGLNKTLAQNIVNYRNTQGTFDSRAQLKLVPRLGAKSYEQSAGFLRIVDGKNQLDNTDIHPESYHIAQQLLERVKGHATDSALTALDNEMMAKTLNVGRETLRDIITSLRRPGRDGRSEMTGALLRADVLRIEDLKVGMKMQGTVRNVVDFGAFVDLGVKQDGLVHISKLAQKRVTHPSEVVAVGDIVDVWIESVDEKRHRIGLSMIGINSLSE</sequence>
<dbReference type="Gene3D" id="1.10.10.650">
    <property type="entry name" value="RuvA domain 2-like"/>
    <property type="match status" value="1"/>
</dbReference>
<keyword evidence="3" id="KW-1185">Reference proteome</keyword>
<dbReference type="FunFam" id="3.30.420.140:FF:000001">
    <property type="entry name" value="RNA-binding transcriptional accessory protein"/>
    <property type="match status" value="1"/>
</dbReference>
<dbReference type="PANTHER" id="PTHR10724:SF10">
    <property type="entry name" value="S1 RNA-BINDING DOMAIN-CONTAINING PROTEIN 1"/>
    <property type="match status" value="1"/>
</dbReference>
<comment type="caution">
    <text evidence="2">The sequence shown here is derived from an EMBL/GenBank/DDBJ whole genome shotgun (WGS) entry which is preliminary data.</text>
</comment>
<dbReference type="GO" id="GO:0006139">
    <property type="term" value="P:nucleobase-containing compound metabolic process"/>
    <property type="evidence" value="ECO:0007669"/>
    <property type="project" value="InterPro"/>
</dbReference>
<feature type="domain" description="S1 motif" evidence="1">
    <location>
        <begin position="651"/>
        <end position="720"/>
    </location>
</feature>
<dbReference type="FunFam" id="1.10.150.310:FF:000001">
    <property type="entry name" value="RNA-binding transcriptional accessory protein"/>
    <property type="match status" value="1"/>
</dbReference>
<evidence type="ECO:0000313" key="3">
    <source>
        <dbReference type="Proteomes" id="UP000295681"/>
    </source>
</evidence>
<dbReference type="EMBL" id="PUFI01000014">
    <property type="protein sequence ID" value="TDG68224.1"/>
    <property type="molecule type" value="Genomic_DNA"/>
</dbReference>
<dbReference type="InterPro" id="IPR010994">
    <property type="entry name" value="RuvA_2-like"/>
</dbReference>
<dbReference type="InterPro" id="IPR032639">
    <property type="entry name" value="Tex_YqgF"/>
</dbReference>
<dbReference type="InterPro" id="IPR041692">
    <property type="entry name" value="HHH_9"/>
</dbReference>
<evidence type="ECO:0000313" key="2">
    <source>
        <dbReference type="EMBL" id="TDG68224.1"/>
    </source>
</evidence>
<dbReference type="SUPFAM" id="SSF50249">
    <property type="entry name" value="Nucleic acid-binding proteins"/>
    <property type="match status" value="1"/>
</dbReference>
<dbReference type="PROSITE" id="PS50126">
    <property type="entry name" value="S1"/>
    <property type="match status" value="1"/>
</dbReference>
<dbReference type="InterPro" id="IPR023319">
    <property type="entry name" value="Tex-like_HTH_dom_sf"/>
</dbReference>
<dbReference type="CDD" id="cd05685">
    <property type="entry name" value="S1_Tex"/>
    <property type="match status" value="1"/>
</dbReference>
<dbReference type="Gene3D" id="1.10.3500.10">
    <property type="entry name" value="Tex N-terminal region-like"/>
    <property type="match status" value="1"/>
</dbReference>
<protein>
    <recommendedName>
        <fullName evidence="1">S1 motif domain-containing protein</fullName>
    </recommendedName>
</protein>
<accession>A0A4R5N9M8</accession>
<name>A0A4R5N9M8_9LACO</name>
<dbReference type="GO" id="GO:0005737">
    <property type="term" value="C:cytoplasm"/>
    <property type="evidence" value="ECO:0007669"/>
    <property type="project" value="UniProtKB-ARBA"/>
</dbReference>
<dbReference type="GO" id="GO:0006412">
    <property type="term" value="P:translation"/>
    <property type="evidence" value="ECO:0007669"/>
    <property type="project" value="TreeGrafter"/>
</dbReference>
<dbReference type="InterPro" id="IPR003029">
    <property type="entry name" value="S1_domain"/>
</dbReference>
<proteinExistence type="predicted"/>
<dbReference type="Pfam" id="PF17674">
    <property type="entry name" value="HHH_9"/>
    <property type="match status" value="1"/>
</dbReference>
<dbReference type="Proteomes" id="UP000295681">
    <property type="component" value="Unassembled WGS sequence"/>
</dbReference>
<dbReference type="SUPFAM" id="SSF47781">
    <property type="entry name" value="RuvA domain 2-like"/>
    <property type="match status" value="2"/>
</dbReference>
<dbReference type="InterPro" id="IPR012337">
    <property type="entry name" value="RNaseH-like_sf"/>
</dbReference>
<dbReference type="Gene3D" id="3.30.420.140">
    <property type="entry name" value="YqgF/RNase H-like domain"/>
    <property type="match status" value="1"/>
</dbReference>
<dbReference type="SMART" id="SM00316">
    <property type="entry name" value="S1"/>
    <property type="match status" value="1"/>
</dbReference>
<organism evidence="2 3">
    <name type="scientific">Leuconostoc fallax</name>
    <dbReference type="NCBI Taxonomy" id="1251"/>
    <lineage>
        <taxon>Bacteria</taxon>
        <taxon>Bacillati</taxon>
        <taxon>Bacillota</taxon>
        <taxon>Bacilli</taxon>
        <taxon>Lactobacillales</taxon>
        <taxon>Lactobacillaceae</taxon>
        <taxon>Leuconostoc</taxon>
    </lineage>
</organism>